<dbReference type="EMBL" id="KX196452">
    <property type="protein sequence ID" value="ART91453.1"/>
    <property type="molecule type" value="Genomic_DNA"/>
</dbReference>
<evidence type="ECO:0000313" key="4">
    <source>
        <dbReference type="EMBL" id="QRM13551.1"/>
    </source>
</evidence>
<evidence type="ECO:0000313" key="2">
    <source>
        <dbReference type="EMBL" id="ART91453.1"/>
    </source>
</evidence>
<evidence type="ECO:0000313" key="6">
    <source>
        <dbReference type="Proteomes" id="UP000515929"/>
    </source>
</evidence>
<dbReference type="Proteomes" id="UP000150838">
    <property type="component" value="Segment"/>
</dbReference>
<dbReference type="RefSeq" id="NP_038982.1">
    <property type="nucleotide sequence ID" value="NC_002188.1"/>
</dbReference>
<accession>A0A385HAU8</accession>
<keyword evidence="1" id="KW-1133">Transmembrane helix</keyword>
<accession>Q70HD1</accession>
<organismHost>
    <name type="scientific">Vertebrata</name>
    <name type="common">vertebrates</name>
    <dbReference type="NCBI Taxonomy" id="7742"/>
</organismHost>
<protein>
    <submittedName>
        <fullName evidence="3">Uncharacterized protein fp9.019</fullName>
    </submittedName>
</protein>
<proteinExistence type="predicted"/>
<reference evidence="4" key="3">
    <citation type="journal article" date="2021" name="Arch. Virol.">
        <title>Characterisation of an Australian fowlpox virus carrying a near-full-length provirus of reticuloendotheliosis virus.</title>
        <authorList>
            <person name="Sarker S."/>
            <person name="Athukorala A."/>
            <person name="Bowden T.R."/>
            <person name="Boyle D.B."/>
        </authorList>
    </citation>
    <scope>NUCLEOTIDE SEQUENCE</scope>
    <source>
        <strain evidence="4">FWPV-S</strain>
    </source>
</reference>
<reference evidence="2 6" key="2">
    <citation type="submission" date="2016-05" db="EMBL/GenBank/DDBJ databases">
        <title>The analysis of a fowlpox virus genome sequence.</title>
        <authorList>
            <person name="Zhao Y."/>
            <person name="Liu S."/>
        </authorList>
    </citation>
    <scope>NUCLEOTIDE SEQUENCE [LARGE SCALE GENOMIC DNA]</scope>
    <source>
        <strain evidence="2 6">NX10</strain>
    </source>
</reference>
<evidence type="ECO:0000256" key="1">
    <source>
        <dbReference type="SAM" id="Phobius"/>
    </source>
</evidence>
<dbReference type="EMBL" id="MW142017">
    <property type="protein sequence ID" value="QRM13551.1"/>
    <property type="molecule type" value="Genomic_DNA"/>
</dbReference>
<keyword evidence="1" id="KW-0812">Transmembrane</keyword>
<evidence type="ECO:0000313" key="5">
    <source>
        <dbReference type="Proteomes" id="UP000150838"/>
    </source>
</evidence>
<reference evidence="3 5" key="1">
    <citation type="journal article" date="2004" name="J. Gen. Virol.">
        <title>Comparison of the genome sequence of FP9, an attenuated, tissue culture-adapted European fowlpox virus, with those of virulent American and European viruses.</title>
        <authorList>
            <person name="Skinner M.A."/>
            <person name="Laidlaw S.M."/>
        </authorList>
    </citation>
    <scope>NUCLEOTIDE SEQUENCE [LARGE SCALE GENOMIC DNA]</scope>
    <source>
        <strain evidence="3">HP1-438 Munich</strain>
    </source>
</reference>
<feature type="transmembrane region" description="Helical" evidence="1">
    <location>
        <begin position="21"/>
        <end position="39"/>
    </location>
</feature>
<keyword evidence="1" id="KW-0472">Membrane</keyword>
<organism evidence="3 5">
    <name type="scientific">Fowlpox virus</name>
    <name type="common">FPV</name>
    <dbReference type="NCBI Taxonomy" id="10261"/>
    <lineage>
        <taxon>Viruses</taxon>
        <taxon>Varidnaviria</taxon>
        <taxon>Bamfordvirae</taxon>
        <taxon>Nucleocytoviricota</taxon>
        <taxon>Pokkesviricetes</taxon>
        <taxon>Chitovirales</taxon>
        <taxon>Poxviridae</taxon>
        <taxon>Chordopoxvirinae</taxon>
        <taxon>Avipoxvirus</taxon>
        <taxon>Avipoxvirus fowlpox</taxon>
    </lineage>
</organism>
<evidence type="ECO:0000313" key="3">
    <source>
        <dbReference type="EMBL" id="CAE52565.1"/>
    </source>
</evidence>
<name>A0A385HAU8_FOWPV</name>
<dbReference type="Proteomes" id="UP000515929">
    <property type="component" value="Segment"/>
</dbReference>
<dbReference type="KEGG" id="vg:1486738"/>
<gene>
    <name evidence="3" type="primary">fp9.019</name>
    <name evidence="2" type="synonym">ORF019</name>
</gene>
<sequence length="104" mass="12459">MEYSIKGKRTYKRRKRRNTCCKIFIKYLNIIGLHIYNAYENNKDTIFYYLTKCKTSICKYRSHINGKCLTNIMQKITHMIVKSVINTGMTSFIQNPYKQKLTDK</sequence>
<dbReference type="EMBL" id="AJ581527">
    <property type="protein sequence ID" value="CAE52565.1"/>
    <property type="molecule type" value="Genomic_DNA"/>
</dbReference>
<dbReference type="Proteomes" id="UP000627101">
    <property type="component" value="Segment"/>
</dbReference>